<dbReference type="GO" id="GO:0015297">
    <property type="term" value="F:antiporter activity"/>
    <property type="evidence" value="ECO:0007669"/>
    <property type="project" value="UniProtKB-KW"/>
</dbReference>
<keyword evidence="3" id="KW-0050">Antiport</keyword>
<feature type="transmembrane region" description="Helical" evidence="8">
    <location>
        <begin position="12"/>
        <end position="40"/>
    </location>
</feature>
<dbReference type="GO" id="GO:0008324">
    <property type="term" value="F:monoatomic cation transmembrane transporter activity"/>
    <property type="evidence" value="ECO:0007669"/>
    <property type="project" value="InterPro"/>
</dbReference>
<comment type="caution">
    <text evidence="9">The sequence shown here is derived from an EMBL/GenBank/DDBJ whole genome shotgun (WGS) entry which is preliminary data.</text>
</comment>
<comment type="similarity">
    <text evidence="2">Belongs to the CPA3 antiporters (TC 2.A.63) subunit E family.</text>
</comment>
<feature type="transmembrane region" description="Helical" evidence="8">
    <location>
        <begin position="60"/>
        <end position="80"/>
    </location>
</feature>
<proteinExistence type="inferred from homology"/>
<name>A0A366DX12_9BACI</name>
<dbReference type="STRING" id="200904.GCA_900168775_01335"/>
<evidence type="ECO:0000256" key="7">
    <source>
        <dbReference type="ARBA" id="ARBA00023136"/>
    </source>
</evidence>
<dbReference type="OrthoDB" id="9800498at2"/>
<dbReference type="GO" id="GO:0005886">
    <property type="term" value="C:plasma membrane"/>
    <property type="evidence" value="ECO:0007669"/>
    <property type="project" value="UniProtKB-SubCell"/>
</dbReference>
<keyword evidence="3" id="KW-0813">Transport</keyword>
<dbReference type="PANTHER" id="PTHR34584">
    <property type="entry name" value="NA(+)/H(+) ANTIPORTER SUBUNIT E1"/>
    <property type="match status" value="1"/>
</dbReference>
<evidence type="ECO:0000256" key="1">
    <source>
        <dbReference type="ARBA" id="ARBA00004651"/>
    </source>
</evidence>
<reference evidence="9 10" key="1">
    <citation type="submission" date="2018-06" db="EMBL/GenBank/DDBJ databases">
        <title>Genomic Encyclopedia of Type Strains, Phase IV (KMG-IV): sequencing the most valuable type-strain genomes for metagenomic binning, comparative biology and taxonomic classification.</title>
        <authorList>
            <person name="Goeker M."/>
        </authorList>
    </citation>
    <scope>NUCLEOTIDE SEQUENCE [LARGE SCALE GENOMIC DNA]</scope>
    <source>
        <strain evidence="9 10">DSM 15140</strain>
    </source>
</reference>
<gene>
    <name evidence="9" type="ORF">DES48_11089</name>
</gene>
<evidence type="ECO:0000256" key="4">
    <source>
        <dbReference type="ARBA" id="ARBA00022475"/>
    </source>
</evidence>
<dbReference type="Pfam" id="PF01899">
    <property type="entry name" value="MNHE"/>
    <property type="match status" value="1"/>
</dbReference>
<sequence length="158" mass="17717">MPIQILLNLSIAIIWMLLSSHFSFSTFLVGYVIGLALLYLFKSFLKFDLYFTKIIAFVKLILVFIKEMIIANLNVAKIVLSPKLKAKPGIVAYPTELNSALQVTLLSSLITLTPGTLVMAFSDDRKTLYVHTIDIDSKEKVIESIKTTFEKGILEVTD</sequence>
<dbReference type="PANTHER" id="PTHR34584:SF1">
    <property type="entry name" value="NA(+)_H(+) ANTIPORTER SUBUNIT E1"/>
    <property type="match status" value="1"/>
</dbReference>
<evidence type="ECO:0000256" key="2">
    <source>
        <dbReference type="ARBA" id="ARBA00006228"/>
    </source>
</evidence>
<dbReference type="AlphaFoldDB" id="A0A366DX12"/>
<evidence type="ECO:0000313" key="10">
    <source>
        <dbReference type="Proteomes" id="UP000252254"/>
    </source>
</evidence>
<keyword evidence="7 8" id="KW-0472">Membrane</keyword>
<evidence type="ECO:0000256" key="3">
    <source>
        <dbReference type="ARBA" id="ARBA00022449"/>
    </source>
</evidence>
<dbReference type="EMBL" id="QNRI01000010">
    <property type="protein sequence ID" value="RBO94602.1"/>
    <property type="molecule type" value="Genomic_DNA"/>
</dbReference>
<evidence type="ECO:0000256" key="5">
    <source>
        <dbReference type="ARBA" id="ARBA00022692"/>
    </source>
</evidence>
<dbReference type="Proteomes" id="UP000252254">
    <property type="component" value="Unassembled WGS sequence"/>
</dbReference>
<dbReference type="InterPro" id="IPR002758">
    <property type="entry name" value="Cation_antiport_E"/>
</dbReference>
<dbReference type="RefSeq" id="WP_079709237.1">
    <property type="nucleotide sequence ID" value="NZ_BAABQN010000009.1"/>
</dbReference>
<keyword evidence="10" id="KW-1185">Reference proteome</keyword>
<organism evidence="9 10">
    <name type="scientific">Paraliobacillus ryukyuensis</name>
    <dbReference type="NCBI Taxonomy" id="200904"/>
    <lineage>
        <taxon>Bacteria</taxon>
        <taxon>Bacillati</taxon>
        <taxon>Bacillota</taxon>
        <taxon>Bacilli</taxon>
        <taxon>Bacillales</taxon>
        <taxon>Bacillaceae</taxon>
        <taxon>Paraliobacillus</taxon>
    </lineage>
</organism>
<evidence type="ECO:0000256" key="6">
    <source>
        <dbReference type="ARBA" id="ARBA00022989"/>
    </source>
</evidence>
<evidence type="ECO:0000313" key="9">
    <source>
        <dbReference type="EMBL" id="RBO94602.1"/>
    </source>
</evidence>
<dbReference type="PIRSF" id="PIRSF019239">
    <property type="entry name" value="MrpE"/>
    <property type="match status" value="1"/>
</dbReference>
<keyword evidence="4" id="KW-1003">Cell membrane</keyword>
<accession>A0A366DX12</accession>
<protein>
    <submittedName>
        <fullName evidence="9">Multisubunit sodium/proton antiporter MrpE subunit</fullName>
    </submittedName>
</protein>
<keyword evidence="5 8" id="KW-0812">Transmembrane</keyword>
<comment type="subcellular location">
    <subcellularLocation>
        <location evidence="1">Cell membrane</location>
        <topology evidence="1">Multi-pass membrane protein</topology>
    </subcellularLocation>
</comment>
<keyword evidence="6 8" id="KW-1133">Transmembrane helix</keyword>
<evidence type="ECO:0000256" key="8">
    <source>
        <dbReference type="SAM" id="Phobius"/>
    </source>
</evidence>